<accession>A0AAN9BH40</accession>
<dbReference type="Proteomes" id="UP001374579">
    <property type="component" value="Unassembled WGS sequence"/>
</dbReference>
<sequence>MTKVFYVSFLSSSFIFFIFITLLSHRWEIRVASSQWKASSNGVTLPRCLRI</sequence>
<keyword evidence="3" id="KW-1185">Reference proteome</keyword>
<feature type="transmembrane region" description="Helical" evidence="1">
    <location>
        <begin position="6"/>
        <end position="24"/>
    </location>
</feature>
<organism evidence="2 3">
    <name type="scientific">Littorina saxatilis</name>
    <dbReference type="NCBI Taxonomy" id="31220"/>
    <lineage>
        <taxon>Eukaryota</taxon>
        <taxon>Metazoa</taxon>
        <taxon>Spiralia</taxon>
        <taxon>Lophotrochozoa</taxon>
        <taxon>Mollusca</taxon>
        <taxon>Gastropoda</taxon>
        <taxon>Caenogastropoda</taxon>
        <taxon>Littorinimorpha</taxon>
        <taxon>Littorinoidea</taxon>
        <taxon>Littorinidae</taxon>
        <taxon>Littorina</taxon>
    </lineage>
</organism>
<dbReference type="EMBL" id="JBAMIC010000007">
    <property type="protein sequence ID" value="KAK7106091.1"/>
    <property type="molecule type" value="Genomic_DNA"/>
</dbReference>
<evidence type="ECO:0000313" key="3">
    <source>
        <dbReference type="Proteomes" id="UP001374579"/>
    </source>
</evidence>
<evidence type="ECO:0000313" key="2">
    <source>
        <dbReference type="EMBL" id="KAK7106091.1"/>
    </source>
</evidence>
<comment type="caution">
    <text evidence="2">The sequence shown here is derived from an EMBL/GenBank/DDBJ whole genome shotgun (WGS) entry which is preliminary data.</text>
</comment>
<keyword evidence="1" id="KW-0472">Membrane</keyword>
<name>A0AAN9BH40_9CAEN</name>
<dbReference type="AlphaFoldDB" id="A0AAN9BH40"/>
<gene>
    <name evidence="2" type="ORF">V1264_017388</name>
</gene>
<keyword evidence="1" id="KW-0812">Transmembrane</keyword>
<proteinExistence type="predicted"/>
<keyword evidence="1" id="KW-1133">Transmembrane helix</keyword>
<evidence type="ECO:0000256" key="1">
    <source>
        <dbReference type="SAM" id="Phobius"/>
    </source>
</evidence>
<protein>
    <submittedName>
        <fullName evidence="2">Uncharacterized protein</fullName>
    </submittedName>
</protein>
<reference evidence="2 3" key="1">
    <citation type="submission" date="2024-02" db="EMBL/GenBank/DDBJ databases">
        <title>Chromosome-scale genome assembly of the rough periwinkle Littorina saxatilis.</title>
        <authorList>
            <person name="De Jode A."/>
            <person name="Faria R."/>
            <person name="Formenti G."/>
            <person name="Sims Y."/>
            <person name="Smith T.P."/>
            <person name="Tracey A."/>
            <person name="Wood J.M.D."/>
            <person name="Zagrodzka Z.B."/>
            <person name="Johannesson K."/>
            <person name="Butlin R.K."/>
            <person name="Leder E.H."/>
        </authorList>
    </citation>
    <scope>NUCLEOTIDE SEQUENCE [LARGE SCALE GENOMIC DNA]</scope>
    <source>
        <strain evidence="2">Snail1</strain>
        <tissue evidence="2">Muscle</tissue>
    </source>
</reference>